<dbReference type="CDD" id="cd10017">
    <property type="entry name" value="B3_DNA"/>
    <property type="match status" value="2"/>
</dbReference>
<dbReference type="AlphaFoldDB" id="A0AAV2CBK4"/>
<sequence>MASTKSCMFYKLIVASILDDKKLRVPDKFVKNYGAELVSIAILTAPNGEAWVVELERWKEKLWFGNGWIEFVEFYSVRAGHFLTFSYQGNSTFAVNIFDLAAAEIKYPCRNRQPDLQGSKNESRQCLVPDHKEEQAECELNPCNFEKRVHVSSAVDVQFEVSELVNGSRVGAITRRSNTQGAETGGGLQFEPSVSTRRWRDVRAEEKMRTVRAANMYRPSYPFFQIALRPSDVYKGFLLHVPSRFKQQYLDGFTGNITLRVGNGEQWYVQCSTSLGQSELAKGWSQFVCENKLEEGDVCIFELVDAINLVFKVIIFRVLDEPRLSPNPLPTVKVEPWPSGGAEYGV</sequence>
<dbReference type="SMART" id="SM01019">
    <property type="entry name" value="B3"/>
    <property type="match status" value="2"/>
</dbReference>
<keyword evidence="4" id="KW-0804">Transcription</keyword>
<dbReference type="Gene3D" id="2.40.330.10">
    <property type="entry name" value="DNA-binding pseudobarrel domain"/>
    <property type="match status" value="2"/>
</dbReference>
<comment type="subcellular location">
    <subcellularLocation>
        <location evidence="1">Nucleus</location>
    </subcellularLocation>
</comment>
<feature type="domain" description="TF-B3" evidence="6">
    <location>
        <begin position="8"/>
        <end position="101"/>
    </location>
</feature>
<keyword evidence="3" id="KW-0238">DNA-binding</keyword>
<evidence type="ECO:0000313" key="7">
    <source>
        <dbReference type="EMBL" id="CAL1353135.1"/>
    </source>
</evidence>
<dbReference type="PROSITE" id="PS50863">
    <property type="entry name" value="B3"/>
    <property type="match status" value="2"/>
</dbReference>
<dbReference type="InterPro" id="IPR050655">
    <property type="entry name" value="Plant_B3_domain"/>
</dbReference>
<dbReference type="Pfam" id="PF02362">
    <property type="entry name" value="B3"/>
    <property type="match status" value="2"/>
</dbReference>
<protein>
    <recommendedName>
        <fullName evidence="6">TF-B3 domain-containing protein</fullName>
    </recommendedName>
</protein>
<evidence type="ECO:0000313" key="8">
    <source>
        <dbReference type="Proteomes" id="UP001497516"/>
    </source>
</evidence>
<keyword evidence="8" id="KW-1185">Reference proteome</keyword>
<feature type="domain" description="TF-B3" evidence="6">
    <location>
        <begin position="224"/>
        <end position="319"/>
    </location>
</feature>
<evidence type="ECO:0000256" key="5">
    <source>
        <dbReference type="ARBA" id="ARBA00023242"/>
    </source>
</evidence>
<evidence type="ECO:0000259" key="6">
    <source>
        <dbReference type="PROSITE" id="PS50863"/>
    </source>
</evidence>
<dbReference type="EMBL" id="OZ034813">
    <property type="protein sequence ID" value="CAL1353135.1"/>
    <property type="molecule type" value="Genomic_DNA"/>
</dbReference>
<evidence type="ECO:0000256" key="2">
    <source>
        <dbReference type="ARBA" id="ARBA00023015"/>
    </source>
</evidence>
<dbReference type="GO" id="GO:0003677">
    <property type="term" value="F:DNA binding"/>
    <property type="evidence" value="ECO:0007669"/>
    <property type="project" value="UniProtKB-KW"/>
</dbReference>
<dbReference type="SUPFAM" id="SSF101936">
    <property type="entry name" value="DNA-binding pseudobarrel domain"/>
    <property type="match status" value="2"/>
</dbReference>
<organism evidence="7 8">
    <name type="scientific">Linum trigynum</name>
    <dbReference type="NCBI Taxonomy" id="586398"/>
    <lineage>
        <taxon>Eukaryota</taxon>
        <taxon>Viridiplantae</taxon>
        <taxon>Streptophyta</taxon>
        <taxon>Embryophyta</taxon>
        <taxon>Tracheophyta</taxon>
        <taxon>Spermatophyta</taxon>
        <taxon>Magnoliopsida</taxon>
        <taxon>eudicotyledons</taxon>
        <taxon>Gunneridae</taxon>
        <taxon>Pentapetalae</taxon>
        <taxon>rosids</taxon>
        <taxon>fabids</taxon>
        <taxon>Malpighiales</taxon>
        <taxon>Linaceae</taxon>
        <taxon>Linum</taxon>
    </lineage>
</organism>
<dbReference type="GO" id="GO:0005634">
    <property type="term" value="C:nucleus"/>
    <property type="evidence" value="ECO:0007669"/>
    <property type="project" value="UniProtKB-SubCell"/>
</dbReference>
<name>A0AAV2CBK4_9ROSI</name>
<gene>
    <name evidence="7" type="ORF">LTRI10_LOCUS1058</name>
</gene>
<keyword evidence="5" id="KW-0539">Nucleus</keyword>
<dbReference type="PANTHER" id="PTHR31920:SF141">
    <property type="entry name" value="TF-B3 DOMAIN-CONTAINING PROTEIN"/>
    <property type="match status" value="1"/>
</dbReference>
<reference evidence="7 8" key="1">
    <citation type="submission" date="2024-04" db="EMBL/GenBank/DDBJ databases">
        <authorList>
            <person name="Fracassetti M."/>
        </authorList>
    </citation>
    <scope>NUCLEOTIDE SEQUENCE [LARGE SCALE GENOMIC DNA]</scope>
</reference>
<evidence type="ECO:0000256" key="3">
    <source>
        <dbReference type="ARBA" id="ARBA00023125"/>
    </source>
</evidence>
<evidence type="ECO:0000256" key="4">
    <source>
        <dbReference type="ARBA" id="ARBA00023163"/>
    </source>
</evidence>
<evidence type="ECO:0000256" key="1">
    <source>
        <dbReference type="ARBA" id="ARBA00004123"/>
    </source>
</evidence>
<proteinExistence type="predicted"/>
<dbReference type="Proteomes" id="UP001497516">
    <property type="component" value="Chromosome 1"/>
</dbReference>
<dbReference type="InterPro" id="IPR003340">
    <property type="entry name" value="B3_DNA-bd"/>
</dbReference>
<dbReference type="PANTHER" id="PTHR31920">
    <property type="entry name" value="B3 DOMAIN-CONTAINING"/>
    <property type="match status" value="1"/>
</dbReference>
<accession>A0AAV2CBK4</accession>
<dbReference type="InterPro" id="IPR015300">
    <property type="entry name" value="DNA-bd_pseudobarrel_sf"/>
</dbReference>
<keyword evidence="2" id="KW-0805">Transcription regulation</keyword>